<comment type="caution">
    <text evidence="3">The sequence shown here is derived from an EMBL/GenBank/DDBJ whole genome shotgun (WGS) entry which is preliminary data.</text>
</comment>
<keyword evidence="4" id="KW-1185">Reference proteome</keyword>
<feature type="compositionally biased region" description="Pro residues" evidence="1">
    <location>
        <begin position="44"/>
        <end position="53"/>
    </location>
</feature>
<sequence length="152" mass="16471">MWTPKLLILLCSSRGKEESEKEGHREGEASSRSPSPPHKRAARTPPPDNPPSPAHSSPDRKSSADEDADQSRKERYLIFCRVTPLIFCVGFISFSVIILSDTLKTLAAPADKHVASGTGVGSLMYWTAAFESPTPQPLGIAYRPRSSLGPPS</sequence>
<reference evidence="3" key="1">
    <citation type="submission" date="2013-04" db="EMBL/GenBank/DDBJ databases">
        <authorList>
            <person name="Qu J."/>
            <person name="Murali S.C."/>
            <person name="Bandaranaike D."/>
            <person name="Bellair M."/>
            <person name="Blankenburg K."/>
            <person name="Chao H."/>
            <person name="Dinh H."/>
            <person name="Doddapaneni H."/>
            <person name="Downs B."/>
            <person name="Dugan-Rocha S."/>
            <person name="Elkadiri S."/>
            <person name="Gnanaolivu R.D."/>
            <person name="Hernandez B."/>
            <person name="Javaid M."/>
            <person name="Jayaseelan J.C."/>
            <person name="Lee S."/>
            <person name="Li M."/>
            <person name="Ming W."/>
            <person name="Munidasa M."/>
            <person name="Muniz J."/>
            <person name="Nguyen L."/>
            <person name="Ongeri F."/>
            <person name="Osuji N."/>
            <person name="Pu L.-L."/>
            <person name="Puazo M."/>
            <person name="Qu C."/>
            <person name="Quiroz J."/>
            <person name="Raj R."/>
            <person name="Weissenberger G."/>
            <person name="Xin Y."/>
            <person name="Zou X."/>
            <person name="Han Y."/>
            <person name="Richards S."/>
            <person name="Worley K."/>
            <person name="Muzny D."/>
            <person name="Gibbs R."/>
        </authorList>
    </citation>
    <scope>NUCLEOTIDE SEQUENCE</scope>
    <source>
        <strain evidence="3">Sampled in the wild</strain>
    </source>
</reference>
<keyword evidence="2" id="KW-1133">Transmembrane helix</keyword>
<gene>
    <name evidence="3" type="ORF">J437_LFUL017630</name>
</gene>
<accession>A0A8K0KML8</accession>
<reference evidence="3" key="2">
    <citation type="submission" date="2017-10" db="EMBL/GenBank/DDBJ databases">
        <title>Ladona fulva Genome sequencing and assembly.</title>
        <authorList>
            <person name="Murali S."/>
            <person name="Richards S."/>
            <person name="Bandaranaike D."/>
            <person name="Bellair M."/>
            <person name="Blankenburg K."/>
            <person name="Chao H."/>
            <person name="Dinh H."/>
            <person name="Doddapaneni H."/>
            <person name="Dugan-Rocha S."/>
            <person name="Elkadiri S."/>
            <person name="Gnanaolivu R."/>
            <person name="Hernandez B."/>
            <person name="Skinner E."/>
            <person name="Javaid M."/>
            <person name="Lee S."/>
            <person name="Li M."/>
            <person name="Ming W."/>
            <person name="Munidasa M."/>
            <person name="Muniz J."/>
            <person name="Nguyen L."/>
            <person name="Hughes D."/>
            <person name="Osuji N."/>
            <person name="Pu L.-L."/>
            <person name="Puazo M."/>
            <person name="Qu C."/>
            <person name="Quiroz J."/>
            <person name="Raj R."/>
            <person name="Weissenberger G."/>
            <person name="Xin Y."/>
            <person name="Zou X."/>
            <person name="Han Y."/>
            <person name="Worley K."/>
            <person name="Muzny D."/>
            <person name="Gibbs R."/>
        </authorList>
    </citation>
    <scope>NUCLEOTIDE SEQUENCE</scope>
    <source>
        <strain evidence="3">Sampled in the wild</strain>
    </source>
</reference>
<dbReference type="AlphaFoldDB" id="A0A8K0KML8"/>
<feature type="compositionally biased region" description="Basic and acidic residues" evidence="1">
    <location>
        <begin position="57"/>
        <end position="69"/>
    </location>
</feature>
<feature type="compositionally biased region" description="Basic and acidic residues" evidence="1">
    <location>
        <begin position="14"/>
        <end position="29"/>
    </location>
</feature>
<evidence type="ECO:0000313" key="4">
    <source>
        <dbReference type="Proteomes" id="UP000792457"/>
    </source>
</evidence>
<protein>
    <submittedName>
        <fullName evidence="3">Uncharacterized protein</fullName>
    </submittedName>
</protein>
<feature type="transmembrane region" description="Helical" evidence="2">
    <location>
        <begin position="78"/>
        <end position="99"/>
    </location>
</feature>
<dbReference type="Proteomes" id="UP000792457">
    <property type="component" value="Unassembled WGS sequence"/>
</dbReference>
<keyword evidence="2" id="KW-0472">Membrane</keyword>
<evidence type="ECO:0000313" key="3">
    <source>
        <dbReference type="EMBL" id="KAG8237887.1"/>
    </source>
</evidence>
<feature type="region of interest" description="Disordered" evidence="1">
    <location>
        <begin position="13"/>
        <end position="69"/>
    </location>
</feature>
<name>A0A8K0KML8_LADFU</name>
<keyword evidence="2" id="KW-0812">Transmembrane</keyword>
<proteinExistence type="predicted"/>
<evidence type="ECO:0000256" key="1">
    <source>
        <dbReference type="SAM" id="MobiDB-lite"/>
    </source>
</evidence>
<organism evidence="3 4">
    <name type="scientific">Ladona fulva</name>
    <name type="common">Scarce chaser dragonfly</name>
    <name type="synonym">Libellula fulva</name>
    <dbReference type="NCBI Taxonomy" id="123851"/>
    <lineage>
        <taxon>Eukaryota</taxon>
        <taxon>Metazoa</taxon>
        <taxon>Ecdysozoa</taxon>
        <taxon>Arthropoda</taxon>
        <taxon>Hexapoda</taxon>
        <taxon>Insecta</taxon>
        <taxon>Pterygota</taxon>
        <taxon>Palaeoptera</taxon>
        <taxon>Odonata</taxon>
        <taxon>Epiprocta</taxon>
        <taxon>Anisoptera</taxon>
        <taxon>Libelluloidea</taxon>
        <taxon>Libellulidae</taxon>
        <taxon>Ladona</taxon>
    </lineage>
</organism>
<dbReference type="EMBL" id="KZ309237">
    <property type="protein sequence ID" value="KAG8237887.1"/>
    <property type="molecule type" value="Genomic_DNA"/>
</dbReference>
<evidence type="ECO:0000256" key="2">
    <source>
        <dbReference type="SAM" id="Phobius"/>
    </source>
</evidence>